<reference evidence="2 3" key="1">
    <citation type="journal article" date="2021" name="Nat. Commun.">
        <title>Isolation of a member of the candidate phylum Atribacteria reveals a unique cell membrane structure.</title>
        <authorList>
            <person name="Taiki K."/>
            <person name="Nobu M.K."/>
            <person name="Kusada H."/>
            <person name="Meng X.-Y."/>
            <person name="Hosoki N."/>
            <person name="Uematsu K."/>
            <person name="Yoshioka H."/>
            <person name="Kamagata Y."/>
            <person name="Tamaki H."/>
        </authorList>
    </citation>
    <scope>NUCLEOTIDE SEQUENCE [LARGE SCALE GENOMIC DNA]</scope>
    <source>
        <strain evidence="2 3">RT761</strain>
    </source>
</reference>
<keyword evidence="3" id="KW-1185">Reference proteome</keyword>
<dbReference type="GO" id="GO:0008270">
    <property type="term" value="F:zinc ion binding"/>
    <property type="evidence" value="ECO:0007669"/>
    <property type="project" value="InterPro"/>
</dbReference>
<feature type="domain" description="HNH nuclease" evidence="1">
    <location>
        <begin position="6"/>
        <end position="55"/>
    </location>
</feature>
<proteinExistence type="predicted"/>
<organism evidence="2 3">
    <name type="scientific">Atribacter laminatus</name>
    <dbReference type="NCBI Taxonomy" id="2847778"/>
    <lineage>
        <taxon>Bacteria</taxon>
        <taxon>Pseudomonadati</taxon>
        <taxon>Atribacterota</taxon>
        <taxon>Atribacteria</taxon>
        <taxon>Atribacterales</taxon>
        <taxon>Atribacteraceae</taxon>
        <taxon>Atribacter</taxon>
    </lineage>
</organism>
<dbReference type="InterPro" id="IPR003615">
    <property type="entry name" value="HNH_nuc"/>
</dbReference>
<dbReference type="EMBL" id="CP065383">
    <property type="protein sequence ID" value="QPM69076.1"/>
    <property type="molecule type" value="Genomic_DNA"/>
</dbReference>
<dbReference type="GO" id="GO:0004519">
    <property type="term" value="F:endonuclease activity"/>
    <property type="evidence" value="ECO:0007669"/>
    <property type="project" value="InterPro"/>
</dbReference>
<evidence type="ECO:0000313" key="3">
    <source>
        <dbReference type="Proteomes" id="UP000594463"/>
    </source>
</evidence>
<dbReference type="Proteomes" id="UP000594463">
    <property type="component" value="Chromosome"/>
</dbReference>
<evidence type="ECO:0000313" key="2">
    <source>
        <dbReference type="EMBL" id="QPM69076.1"/>
    </source>
</evidence>
<gene>
    <name evidence="2" type="ORF">RT761_02304</name>
</gene>
<accession>A0A7T1F447</accession>
<name>A0A7T1F447_ATRLM</name>
<evidence type="ECO:0000259" key="1">
    <source>
        <dbReference type="SMART" id="SM00507"/>
    </source>
</evidence>
<dbReference type="CDD" id="cd00085">
    <property type="entry name" value="HNHc"/>
    <property type="match status" value="1"/>
</dbReference>
<dbReference type="AlphaFoldDB" id="A0A7T1F447"/>
<dbReference type="Gene3D" id="1.10.30.50">
    <property type="match status" value="1"/>
</dbReference>
<protein>
    <recommendedName>
        <fullName evidence="1">HNH nuclease domain-containing protein</fullName>
    </recommendedName>
</protein>
<dbReference type="GO" id="GO:0003676">
    <property type="term" value="F:nucleic acid binding"/>
    <property type="evidence" value="ECO:0007669"/>
    <property type="project" value="InterPro"/>
</dbReference>
<dbReference type="Pfam" id="PF01844">
    <property type="entry name" value="HNH"/>
    <property type="match status" value="1"/>
</dbReference>
<dbReference type="RefSeq" id="WP_218111559.1">
    <property type="nucleotide sequence ID" value="NZ_CP065383.1"/>
</dbReference>
<sequence>MAFTESVKNEAKRKASFRCVICQKSFVEVHHIIPESEGGSNDLENAAPLCASCHDLYGGNPEKRKQIREMRDHWFDLMEKRYNGEINVLNPIEDDPNNYNRLKNKGIAVYHVVYDHEDFKTSANILVKLLQNTQKQFPNYERYLYLDIEGHRNKNGGFDHDMYELQKDFALGLLTQFFTEIHMPLVGVKNPKLQRNDMPQELVIFNNEKELISKLKKESRDKHFEIYPSE</sequence>
<dbReference type="InterPro" id="IPR002711">
    <property type="entry name" value="HNH"/>
</dbReference>
<dbReference type="SMART" id="SM00507">
    <property type="entry name" value="HNHc"/>
    <property type="match status" value="1"/>
</dbReference>
<dbReference type="KEGG" id="alam:RT761_02304"/>